<evidence type="ECO:0000256" key="1">
    <source>
        <dbReference type="ARBA" id="ARBA00007068"/>
    </source>
</evidence>
<evidence type="ECO:0000313" key="2">
    <source>
        <dbReference type="EMBL" id="GAH69041.1"/>
    </source>
</evidence>
<proteinExistence type="inferred from homology"/>
<reference evidence="2" key="1">
    <citation type="journal article" date="2014" name="Front. Microbiol.">
        <title>High frequency of phylogenetically diverse reductive dehalogenase-homologous genes in deep subseafloor sedimentary metagenomes.</title>
        <authorList>
            <person name="Kawai M."/>
            <person name="Futagami T."/>
            <person name="Toyoda A."/>
            <person name="Takaki Y."/>
            <person name="Nishi S."/>
            <person name="Hori S."/>
            <person name="Arai W."/>
            <person name="Tsubouchi T."/>
            <person name="Morono Y."/>
            <person name="Uchiyama I."/>
            <person name="Ito T."/>
            <person name="Fujiyama A."/>
            <person name="Inagaki F."/>
            <person name="Takami H."/>
        </authorList>
    </citation>
    <scope>NUCLEOTIDE SEQUENCE</scope>
    <source>
        <strain evidence="2">Expedition CK06-06</strain>
    </source>
</reference>
<organism evidence="2">
    <name type="scientific">marine sediment metagenome</name>
    <dbReference type="NCBI Taxonomy" id="412755"/>
    <lineage>
        <taxon>unclassified sequences</taxon>
        <taxon>metagenomes</taxon>
        <taxon>ecological metagenomes</taxon>
    </lineage>
</organism>
<sequence length="196" mass="19944">MNDKESSRVLKDAIVDVPGIKVGHGQDLKAGTGCTVVICEEGAVAGVDVRGGAPGTRETDLLNPVNLVDKAHAIYLGGGSAFGLDGVSGVMKYLEEKGIGFDVVLTKVPIVPGAVLFDLGVGDYRVRPDARMGYDACLNASDAEVSQGNVGAGTGATVGKIFGGLRCMKSGLGTASFKSQELIIGAIVAVNCFGDV</sequence>
<name>X1HFT3_9ZZZZ</name>
<dbReference type="AlphaFoldDB" id="X1HFT3"/>
<dbReference type="SUPFAM" id="SSF56266">
    <property type="entry name" value="DmpA/ArgJ-like"/>
    <property type="match status" value="1"/>
</dbReference>
<accession>X1HFT3</accession>
<evidence type="ECO:0008006" key="3">
    <source>
        <dbReference type="Google" id="ProtNLM"/>
    </source>
</evidence>
<dbReference type="InterPro" id="IPR005321">
    <property type="entry name" value="Peptidase_S58_DmpA"/>
</dbReference>
<comment type="caution">
    <text evidence="2">The sequence shown here is derived from an EMBL/GenBank/DDBJ whole genome shotgun (WGS) entry which is preliminary data.</text>
</comment>
<dbReference type="PANTHER" id="PTHR36512">
    <property type="entry name" value="D-AMINOPEPTIDASE"/>
    <property type="match status" value="1"/>
</dbReference>
<dbReference type="PANTHER" id="PTHR36512:SF3">
    <property type="entry name" value="BLR5678 PROTEIN"/>
    <property type="match status" value="1"/>
</dbReference>
<dbReference type="CDD" id="cd02252">
    <property type="entry name" value="nylC_like"/>
    <property type="match status" value="1"/>
</dbReference>
<gene>
    <name evidence="2" type="ORF">S03H2_47091</name>
</gene>
<dbReference type="EMBL" id="BARU01029624">
    <property type="protein sequence ID" value="GAH69041.1"/>
    <property type="molecule type" value="Genomic_DNA"/>
</dbReference>
<comment type="similarity">
    <text evidence="1">Belongs to the peptidase S58 family.</text>
</comment>
<dbReference type="Gene3D" id="3.60.70.12">
    <property type="entry name" value="L-amino peptidase D-ALA esterase/amidase"/>
    <property type="match status" value="1"/>
</dbReference>
<dbReference type="InterPro" id="IPR016117">
    <property type="entry name" value="ArgJ-like_dom_sf"/>
</dbReference>
<dbReference type="Pfam" id="PF03576">
    <property type="entry name" value="Peptidase_S58"/>
    <property type="match status" value="1"/>
</dbReference>
<feature type="non-terminal residue" evidence="2">
    <location>
        <position position="196"/>
    </location>
</feature>
<protein>
    <recommendedName>
        <fullName evidence="3">Peptidase S58 family protein</fullName>
    </recommendedName>
</protein>
<dbReference type="GO" id="GO:0004177">
    <property type="term" value="F:aminopeptidase activity"/>
    <property type="evidence" value="ECO:0007669"/>
    <property type="project" value="TreeGrafter"/>
</dbReference>